<dbReference type="AlphaFoldDB" id="A0A183PIH2"/>
<dbReference type="EMBL" id="UZAL01034328">
    <property type="protein sequence ID" value="VDP65072.1"/>
    <property type="molecule type" value="Genomic_DNA"/>
</dbReference>
<proteinExistence type="predicted"/>
<name>A0A183PIH2_9TREM</name>
<sequence>MTNMHRNALESIYRQLSNVKPVNLPPLLFIARYILTSSEYRVCKLWNILPKYIAMGSSTDCSNKRLNDYFSSVSTNWDYSSNRLSCLSCYKRRRKCTKSSGSDYANCVNKQTLNDTRQADQDGSAKETLSLSTISHTPGAGDGGSASLGDWSTVHQLDGIDASKVNLLCEGSSNNTSSVLGVLNRVEFCDRLESIVLRLERIAQTITPGKS</sequence>
<reference evidence="1 2" key="1">
    <citation type="submission" date="2018-11" db="EMBL/GenBank/DDBJ databases">
        <authorList>
            <consortium name="Pathogen Informatics"/>
        </authorList>
    </citation>
    <scope>NUCLEOTIDE SEQUENCE [LARGE SCALE GENOMIC DNA]</scope>
    <source>
        <strain>Denwood</strain>
        <strain evidence="2">Zambia</strain>
    </source>
</reference>
<evidence type="ECO:0000313" key="1">
    <source>
        <dbReference type="EMBL" id="VDP65072.1"/>
    </source>
</evidence>
<dbReference type="STRING" id="31246.A0A183PIH2"/>
<keyword evidence="2" id="KW-1185">Reference proteome</keyword>
<protein>
    <submittedName>
        <fullName evidence="1">Uncharacterized protein</fullName>
    </submittedName>
</protein>
<accession>A0A183PIH2</accession>
<dbReference type="Proteomes" id="UP000269396">
    <property type="component" value="Unassembled WGS sequence"/>
</dbReference>
<gene>
    <name evidence="1" type="ORF">SMTD_LOCUS14158</name>
</gene>
<evidence type="ECO:0000313" key="2">
    <source>
        <dbReference type="Proteomes" id="UP000269396"/>
    </source>
</evidence>
<organism evidence="1 2">
    <name type="scientific">Schistosoma mattheei</name>
    <dbReference type="NCBI Taxonomy" id="31246"/>
    <lineage>
        <taxon>Eukaryota</taxon>
        <taxon>Metazoa</taxon>
        <taxon>Spiralia</taxon>
        <taxon>Lophotrochozoa</taxon>
        <taxon>Platyhelminthes</taxon>
        <taxon>Trematoda</taxon>
        <taxon>Digenea</taxon>
        <taxon>Strigeidida</taxon>
        <taxon>Schistosomatoidea</taxon>
        <taxon>Schistosomatidae</taxon>
        <taxon>Schistosoma</taxon>
    </lineage>
</organism>